<keyword evidence="3" id="KW-1185">Reference proteome</keyword>
<feature type="region of interest" description="Disordered" evidence="1">
    <location>
        <begin position="82"/>
        <end position="120"/>
    </location>
</feature>
<evidence type="ECO:0000313" key="2">
    <source>
        <dbReference type="EnsemblPlants" id="LPERR06G16570.1"/>
    </source>
</evidence>
<name>A0A0D9WRQ7_9ORYZ</name>
<dbReference type="Gramene" id="LPERR06G16570.1">
    <property type="protein sequence ID" value="LPERR06G16570.1"/>
    <property type="gene ID" value="LPERR06G16570"/>
</dbReference>
<protein>
    <submittedName>
        <fullName evidence="2">Uncharacterized protein</fullName>
    </submittedName>
</protein>
<dbReference type="AlphaFoldDB" id="A0A0D9WRQ7"/>
<evidence type="ECO:0000313" key="3">
    <source>
        <dbReference type="Proteomes" id="UP000032180"/>
    </source>
</evidence>
<sequence length="190" mass="20346">MYHPFSPSAHKGPEARPTFPSHLIRCHQTLPRHPADCASLASHAATPLPPPSPHGRTSFFLLDKDLPHWRARLRFHQTVGPFTSTAGAATPPDPSTPPGDGASPGRGRRRAPATGYAGRARVGRRRHVGALTFPAEAASPPDLSLQLATGPVAGHRVIAYRPPAPSHLCGYGCNYFVFKILRATHKQSSA</sequence>
<dbReference type="Proteomes" id="UP000032180">
    <property type="component" value="Chromosome 6"/>
</dbReference>
<dbReference type="EnsemblPlants" id="LPERR06G16570.1">
    <property type="protein sequence ID" value="LPERR06G16570.1"/>
    <property type="gene ID" value="LPERR06G16570"/>
</dbReference>
<reference evidence="2 3" key="1">
    <citation type="submission" date="2012-08" db="EMBL/GenBank/DDBJ databases">
        <title>Oryza genome evolution.</title>
        <authorList>
            <person name="Wing R.A."/>
        </authorList>
    </citation>
    <scope>NUCLEOTIDE SEQUENCE</scope>
</reference>
<organism evidence="2 3">
    <name type="scientific">Leersia perrieri</name>
    <dbReference type="NCBI Taxonomy" id="77586"/>
    <lineage>
        <taxon>Eukaryota</taxon>
        <taxon>Viridiplantae</taxon>
        <taxon>Streptophyta</taxon>
        <taxon>Embryophyta</taxon>
        <taxon>Tracheophyta</taxon>
        <taxon>Spermatophyta</taxon>
        <taxon>Magnoliopsida</taxon>
        <taxon>Liliopsida</taxon>
        <taxon>Poales</taxon>
        <taxon>Poaceae</taxon>
        <taxon>BOP clade</taxon>
        <taxon>Oryzoideae</taxon>
        <taxon>Oryzeae</taxon>
        <taxon>Oryzinae</taxon>
        <taxon>Leersia</taxon>
    </lineage>
</organism>
<evidence type="ECO:0000256" key="1">
    <source>
        <dbReference type="SAM" id="MobiDB-lite"/>
    </source>
</evidence>
<accession>A0A0D9WRQ7</accession>
<proteinExistence type="predicted"/>
<reference evidence="3" key="2">
    <citation type="submission" date="2013-12" db="EMBL/GenBank/DDBJ databases">
        <authorList>
            <person name="Yu Y."/>
            <person name="Lee S."/>
            <person name="de Baynast K."/>
            <person name="Wissotski M."/>
            <person name="Liu L."/>
            <person name="Talag J."/>
            <person name="Goicoechea J."/>
            <person name="Angelova A."/>
            <person name="Jetty R."/>
            <person name="Kudrna D."/>
            <person name="Golser W."/>
            <person name="Rivera L."/>
            <person name="Zhang J."/>
            <person name="Wing R."/>
        </authorList>
    </citation>
    <scope>NUCLEOTIDE SEQUENCE</scope>
</reference>
<reference evidence="2" key="3">
    <citation type="submission" date="2015-04" db="UniProtKB">
        <authorList>
            <consortium name="EnsemblPlants"/>
        </authorList>
    </citation>
    <scope>IDENTIFICATION</scope>
</reference>
<dbReference type="HOGENOM" id="CLU_1429972_0_0_1"/>